<feature type="region of interest" description="Disordered" evidence="4">
    <location>
        <begin position="1063"/>
        <end position="1097"/>
    </location>
</feature>
<dbReference type="FunFam" id="3.40.50.980:FF:000002">
    <property type="entry name" value="Enterobactin synthetase component F"/>
    <property type="match status" value="1"/>
</dbReference>
<dbReference type="Pfam" id="PF00550">
    <property type="entry name" value="PP-binding"/>
    <property type="match status" value="1"/>
</dbReference>
<dbReference type="InterPro" id="IPR010071">
    <property type="entry name" value="AA_adenyl_dom"/>
</dbReference>
<dbReference type="CDD" id="cd17646">
    <property type="entry name" value="A_NRPS_AB3403-like"/>
    <property type="match status" value="1"/>
</dbReference>
<dbReference type="InterPro" id="IPR001242">
    <property type="entry name" value="Condensation_dom"/>
</dbReference>
<dbReference type="GO" id="GO:0003824">
    <property type="term" value="F:catalytic activity"/>
    <property type="evidence" value="ECO:0007669"/>
    <property type="project" value="InterPro"/>
</dbReference>
<dbReference type="Proteomes" id="UP000235081">
    <property type="component" value="Unassembled WGS sequence"/>
</dbReference>
<dbReference type="Gene3D" id="1.10.1200.10">
    <property type="entry name" value="ACP-like"/>
    <property type="match status" value="1"/>
</dbReference>
<comment type="caution">
    <text evidence="6">The sequence shown here is derived from an EMBL/GenBank/DDBJ whole genome shotgun (WGS) entry which is preliminary data.</text>
</comment>
<accession>A0A2N6LHI7</accession>
<name>A0A2N6LHI7_9CYAN</name>
<feature type="compositionally biased region" description="Basic and acidic residues" evidence="4">
    <location>
        <begin position="1066"/>
        <end position="1076"/>
    </location>
</feature>
<evidence type="ECO:0000256" key="3">
    <source>
        <dbReference type="ARBA" id="ARBA00022553"/>
    </source>
</evidence>
<dbReference type="GO" id="GO:0008610">
    <property type="term" value="P:lipid biosynthetic process"/>
    <property type="evidence" value="ECO:0007669"/>
    <property type="project" value="UniProtKB-ARBA"/>
</dbReference>
<feature type="domain" description="Carrier" evidence="5">
    <location>
        <begin position="980"/>
        <end position="1055"/>
    </location>
</feature>
<gene>
    <name evidence="6" type="ORF">CEN46_10115</name>
</gene>
<dbReference type="NCBIfam" id="TIGR01733">
    <property type="entry name" value="AA-adenyl-dom"/>
    <property type="match status" value="1"/>
</dbReference>
<dbReference type="PANTHER" id="PTHR45527">
    <property type="entry name" value="NONRIBOSOMAL PEPTIDE SYNTHETASE"/>
    <property type="match status" value="1"/>
</dbReference>
<dbReference type="SMART" id="SM00823">
    <property type="entry name" value="PKS_PP"/>
    <property type="match status" value="1"/>
</dbReference>
<comment type="cofactor">
    <cofactor evidence="1">
        <name>pantetheine 4'-phosphate</name>
        <dbReference type="ChEBI" id="CHEBI:47942"/>
    </cofactor>
</comment>
<dbReference type="FunFam" id="3.40.50.12780:FF:000012">
    <property type="entry name" value="Non-ribosomal peptide synthetase"/>
    <property type="match status" value="1"/>
</dbReference>
<dbReference type="InterPro" id="IPR009081">
    <property type="entry name" value="PP-bd_ACP"/>
</dbReference>
<sequence>MKQNNIEDIYELSPMQQGMLFHKLAAPSSVVYFEQNCFTLQTQLNISVFQKAWQRVVDRHPILRTSFYWDNLDKPYQVVYRQVDLPWEFQDWRQLSLQEQQKQFQAFLKADGDRGFELSQAPLIRLTLIQMADDNYQFVFSFHHILMEGWSVNWLWKEFYDFYNAFCQGQDLYLERPRPYREYIAWLQQQDLDKAEAFWRQKLKGFTLPTPILIGKTSADFSDPKKDYERQEIVMSATITTALKSFARKYQLTLNIVMKGAWALLLSRYSQQSDIVFGSTSSGRPTALAEAESMVGLFINTLPLRVQVDSNAFVSSWLKKLQAEEVQMREYEYSPLTKIQQWSEIPRGLQLFDSILVFDNELVDYNQGSIVQSVGVVESRSSFDWTNYPLTVKVVPQSDLLNLCISYDTRHFDSATISRMLGHLETLLEGFVANPEGRLRELPMLTSKESYQILKEWNNTGVAYPQQQCIHELFEAQVERTPDAVAVVFESEQLTYCELNTRANQLAHYLRFLGVKPEVLVGICVERSLDMVIGLLAILKAGGAYVPLDPSYPKQRLGYMLEDSQPSVLLTQQHLIETLPTHKAQIICIDDWEQIGNQSTENPTSKITVDNLAYVIYTSGSTGKPKGAMNTHKGICNRLVWMQHTYQLTSQDAVLQKTPFSFDVSVWEFFWTLMSGACLVIAQPEGHKDTNYLVKLIAQQQVTTLHFVPSMLQVFLEAEGLEKCQSLVRVIASGEALPVQLQQRFFARLNAQLHNLYGPTEAAVDVTFWQCKKDDLSNQNTPPIGRPITNIQIYILDRYLNPVAVGVTGEVYIGGVGVGRGYLNRPDLTAEKFIPNPFSKDKEATRLYKTGDKARYLPNGDIEYLGRIDNQVKLRGLRIELGEIEAVISQYPAVRETVVVVRSDSVDAKHLVAYVVPQTEQTLTIAELRNFLESKLPNYMIPAAFVILEALPLTPNGKVDRKALPTPDTARPELEAIYQPPQTEVEKRIAYIWREVLNVEDVGIHDNFFELGGHSLLLVQVHSKLQKIFQRDFSLVEMFQYPTISHLARYFSQESSEEISFIQHSHRSESRTDSVQRRKLARKEHRAAIKEKGASAQ</sequence>
<dbReference type="SUPFAM" id="SSF47336">
    <property type="entry name" value="ACP-like"/>
    <property type="match status" value="1"/>
</dbReference>
<organism evidence="6 7">
    <name type="scientific">Fischerella thermalis CCMEE 5318</name>
    <dbReference type="NCBI Taxonomy" id="2019666"/>
    <lineage>
        <taxon>Bacteria</taxon>
        <taxon>Bacillati</taxon>
        <taxon>Cyanobacteriota</taxon>
        <taxon>Cyanophyceae</taxon>
        <taxon>Nostocales</taxon>
        <taxon>Hapalosiphonaceae</taxon>
        <taxon>Fischerella</taxon>
    </lineage>
</organism>
<dbReference type="GO" id="GO:0072330">
    <property type="term" value="P:monocarboxylic acid biosynthetic process"/>
    <property type="evidence" value="ECO:0007669"/>
    <property type="project" value="UniProtKB-ARBA"/>
</dbReference>
<dbReference type="SUPFAM" id="SSF52777">
    <property type="entry name" value="CoA-dependent acyltransferases"/>
    <property type="match status" value="2"/>
</dbReference>
<dbReference type="GO" id="GO:0044550">
    <property type="term" value="P:secondary metabolite biosynthetic process"/>
    <property type="evidence" value="ECO:0007669"/>
    <property type="project" value="UniProtKB-ARBA"/>
</dbReference>
<dbReference type="FunFam" id="1.10.1200.10:FF:000016">
    <property type="entry name" value="Non-ribosomal peptide synthase"/>
    <property type="match status" value="1"/>
</dbReference>
<dbReference type="Gene3D" id="3.30.559.10">
    <property type="entry name" value="Chloramphenicol acetyltransferase-like domain"/>
    <property type="match status" value="1"/>
</dbReference>
<evidence type="ECO:0000313" key="6">
    <source>
        <dbReference type="EMBL" id="PMB23516.1"/>
    </source>
</evidence>
<proteinExistence type="predicted"/>
<dbReference type="CDD" id="cd19543">
    <property type="entry name" value="DCL_NRPS"/>
    <property type="match status" value="1"/>
</dbReference>
<evidence type="ECO:0000256" key="1">
    <source>
        <dbReference type="ARBA" id="ARBA00001957"/>
    </source>
</evidence>
<feature type="compositionally biased region" description="Basic and acidic residues" evidence="4">
    <location>
        <begin position="1086"/>
        <end position="1097"/>
    </location>
</feature>
<evidence type="ECO:0000313" key="7">
    <source>
        <dbReference type="Proteomes" id="UP000235081"/>
    </source>
</evidence>
<dbReference type="InterPro" id="IPR045851">
    <property type="entry name" value="AMP-bd_C_sf"/>
</dbReference>
<reference evidence="6 7" key="1">
    <citation type="submission" date="2017-07" db="EMBL/GenBank/DDBJ databases">
        <title>Genomes of Fischerella (Mastigocladus) sp. strains.</title>
        <authorList>
            <person name="Miller S.R."/>
        </authorList>
    </citation>
    <scope>NUCLEOTIDE SEQUENCE [LARGE SCALE GENOMIC DNA]</scope>
    <source>
        <strain evidence="6 7">CCMEE 5318</strain>
    </source>
</reference>
<dbReference type="FunFam" id="3.40.50.980:FF:000001">
    <property type="entry name" value="Non-ribosomal peptide synthetase"/>
    <property type="match status" value="1"/>
</dbReference>
<dbReference type="InterPro" id="IPR000873">
    <property type="entry name" value="AMP-dep_synth/lig_dom"/>
</dbReference>
<evidence type="ECO:0000256" key="2">
    <source>
        <dbReference type="ARBA" id="ARBA00022450"/>
    </source>
</evidence>
<dbReference type="Gene3D" id="3.40.50.980">
    <property type="match status" value="2"/>
</dbReference>
<dbReference type="InterPro" id="IPR025110">
    <property type="entry name" value="AMP-bd_C"/>
</dbReference>
<dbReference type="Pfam" id="PF00668">
    <property type="entry name" value="Condensation"/>
    <property type="match status" value="1"/>
</dbReference>
<dbReference type="GO" id="GO:0005829">
    <property type="term" value="C:cytosol"/>
    <property type="evidence" value="ECO:0007669"/>
    <property type="project" value="TreeGrafter"/>
</dbReference>
<dbReference type="SUPFAM" id="SSF56801">
    <property type="entry name" value="Acetyl-CoA synthetase-like"/>
    <property type="match status" value="1"/>
</dbReference>
<keyword evidence="3" id="KW-0597">Phosphoprotein</keyword>
<dbReference type="FunFam" id="3.30.300.30:FF:000010">
    <property type="entry name" value="Enterobactin synthetase component F"/>
    <property type="match status" value="1"/>
</dbReference>
<evidence type="ECO:0000256" key="4">
    <source>
        <dbReference type="SAM" id="MobiDB-lite"/>
    </source>
</evidence>
<keyword evidence="2" id="KW-0596">Phosphopantetheine</keyword>
<dbReference type="InterPro" id="IPR023213">
    <property type="entry name" value="CAT-like_dom_sf"/>
</dbReference>
<dbReference type="InterPro" id="IPR020806">
    <property type="entry name" value="PKS_PP-bd"/>
</dbReference>
<dbReference type="PROSITE" id="PS50075">
    <property type="entry name" value="CARRIER"/>
    <property type="match status" value="1"/>
</dbReference>
<dbReference type="Gene3D" id="3.30.300.30">
    <property type="match status" value="1"/>
</dbReference>
<dbReference type="GO" id="GO:0031177">
    <property type="term" value="F:phosphopantetheine binding"/>
    <property type="evidence" value="ECO:0007669"/>
    <property type="project" value="InterPro"/>
</dbReference>
<dbReference type="Pfam" id="PF13193">
    <property type="entry name" value="AMP-binding_C"/>
    <property type="match status" value="1"/>
</dbReference>
<dbReference type="FunFam" id="2.30.38.10:FF:000001">
    <property type="entry name" value="Non-ribosomal peptide synthetase PvdI"/>
    <property type="match status" value="1"/>
</dbReference>
<dbReference type="AlphaFoldDB" id="A0A2N6LHI7"/>
<dbReference type="RefSeq" id="WP_102181444.1">
    <property type="nucleotide sequence ID" value="NZ_NMQE01000279.1"/>
</dbReference>
<dbReference type="InterPro" id="IPR036736">
    <property type="entry name" value="ACP-like_sf"/>
</dbReference>
<dbReference type="Gene3D" id="3.30.559.30">
    <property type="entry name" value="Nonribosomal peptide synthetase, condensation domain"/>
    <property type="match status" value="1"/>
</dbReference>
<dbReference type="GO" id="GO:0043041">
    <property type="term" value="P:amino acid activation for nonribosomal peptide biosynthetic process"/>
    <property type="evidence" value="ECO:0007669"/>
    <property type="project" value="TreeGrafter"/>
</dbReference>
<dbReference type="InterPro" id="IPR020845">
    <property type="entry name" value="AMP-binding_CS"/>
</dbReference>
<evidence type="ECO:0000259" key="5">
    <source>
        <dbReference type="PROSITE" id="PS50075"/>
    </source>
</evidence>
<dbReference type="EMBL" id="NMQE01000279">
    <property type="protein sequence ID" value="PMB23516.1"/>
    <property type="molecule type" value="Genomic_DNA"/>
</dbReference>
<dbReference type="PANTHER" id="PTHR45527:SF14">
    <property type="entry name" value="PLIPASTATIN SYNTHASE SUBUNIT B"/>
    <property type="match status" value="1"/>
</dbReference>
<dbReference type="PROSITE" id="PS00455">
    <property type="entry name" value="AMP_BINDING"/>
    <property type="match status" value="1"/>
</dbReference>
<dbReference type="Gene3D" id="2.30.38.10">
    <property type="entry name" value="Luciferase, Domain 3"/>
    <property type="match status" value="1"/>
</dbReference>
<dbReference type="Pfam" id="PF00501">
    <property type="entry name" value="AMP-binding"/>
    <property type="match status" value="1"/>
</dbReference>
<protein>
    <submittedName>
        <fullName evidence="6">Non-ribosomal peptide synthetase</fullName>
    </submittedName>
</protein>